<dbReference type="InterPro" id="IPR002182">
    <property type="entry name" value="NB-ARC"/>
</dbReference>
<dbReference type="PANTHER" id="PTHR11017">
    <property type="entry name" value="LEUCINE-RICH REPEAT-CONTAINING PROTEIN"/>
    <property type="match status" value="1"/>
</dbReference>
<feature type="compositionally biased region" description="Basic and acidic residues" evidence="2">
    <location>
        <begin position="747"/>
        <end position="762"/>
    </location>
</feature>
<dbReference type="Proteomes" id="UP000811609">
    <property type="component" value="Chromosome 16"/>
</dbReference>
<dbReference type="PROSITE" id="PS51450">
    <property type="entry name" value="LRR"/>
    <property type="match status" value="1"/>
</dbReference>
<dbReference type="GO" id="GO:0006952">
    <property type="term" value="P:defense response"/>
    <property type="evidence" value="ECO:0007669"/>
    <property type="project" value="InterPro"/>
</dbReference>
<dbReference type="EMBL" id="CM031824">
    <property type="protein sequence ID" value="KAG6624277.1"/>
    <property type="molecule type" value="Genomic_DNA"/>
</dbReference>
<dbReference type="InterPro" id="IPR044974">
    <property type="entry name" value="Disease_R_plants"/>
</dbReference>
<keyword evidence="5" id="KW-1185">Reference proteome</keyword>
<feature type="region of interest" description="Disordered" evidence="2">
    <location>
        <begin position="711"/>
        <end position="762"/>
    </location>
</feature>
<dbReference type="PANTHER" id="PTHR11017:SF559">
    <property type="entry name" value="DISEASE RESISTANCE PROTEIN CHL1"/>
    <property type="match status" value="1"/>
</dbReference>
<dbReference type="SMART" id="SM00382">
    <property type="entry name" value="AAA"/>
    <property type="match status" value="1"/>
</dbReference>
<gene>
    <name evidence="4" type="ORF">CIPAW_16G015100</name>
</gene>
<evidence type="ECO:0000256" key="2">
    <source>
        <dbReference type="SAM" id="MobiDB-lite"/>
    </source>
</evidence>
<keyword evidence="1" id="KW-0677">Repeat</keyword>
<comment type="caution">
    <text evidence="4">The sequence shown here is derived from an EMBL/GenBank/DDBJ whole genome shotgun (WGS) entry which is preliminary data.</text>
</comment>
<dbReference type="InterPro" id="IPR058192">
    <property type="entry name" value="WHD_ROQ1-like"/>
</dbReference>
<dbReference type="InterPro" id="IPR003593">
    <property type="entry name" value="AAA+_ATPase"/>
</dbReference>
<evidence type="ECO:0000313" key="4">
    <source>
        <dbReference type="EMBL" id="KAG6624277.1"/>
    </source>
</evidence>
<dbReference type="Pfam" id="PF00931">
    <property type="entry name" value="NB-ARC"/>
    <property type="match status" value="1"/>
</dbReference>
<evidence type="ECO:0000313" key="5">
    <source>
        <dbReference type="Proteomes" id="UP000811609"/>
    </source>
</evidence>
<dbReference type="GO" id="GO:0043531">
    <property type="term" value="F:ADP binding"/>
    <property type="evidence" value="ECO:0007669"/>
    <property type="project" value="InterPro"/>
</dbReference>
<sequence>MFIKSIVERISRKVKELIRGDPEYNLVGMDSHLMEMDNHLNIETDDHPRFVGICGMSGMGKTTLARVIFRKFKRRFQAVSFIENVSSRSKENGLVALQENLLSDMKLKDDEEKWDVLKGINVTRNRLRDAKVLIVLDDVDEREQLETLAGNCNWFGRGSRIIVTTKDRQLLKSHGVENIYPIKGLQEREALQLFCQEAFHNNSVQFRDQNLCNGYVSYAEGHPLTLKRLGFYLRTKGGKVWSSLLARLQEYPDQHIQEQLEKDYDALAETEKKMFLDIACFFHEEDQDRVLDLLEASSGYRPTIDIVTLEDKSLITILEKKLWMHSLLQRTGREIVRCEDREEPGKRSRLWRRDDIFEVLRENSGTKKVQGIMLSLSSPRQKEDLNPEAFSNMKKLRLIKICGVNLPPRGLDSLSNWLRLMEWHQYSLGCIPESFQPSNLVELIMHRSSFVELPMAFLKLKKLKVMDFSGSEKLMMTPDFSGCPSLQKLIFEGCTKLSEVHPSIGALDRLILLNLKECKKLLVFPSAICCLPALKTLILSGTTLSLQNFFSGLTSLVALDLSDCNLLDGALPDDLNSLSSLESLNLSRNNFTCLPGSISQLPKLKSLCLDNCSGLQLLPNLPSTTLVMTRECTSLPNFSNQVVGSTSGGGESTVINCHSEVSSLYPHCQPPGMEEQIHQNDKYHGMPQTGIPSQYDQECPSRNIVSNELGGLTSAGGSTSDDMLREASGVGSARKRKMGEAFGQGEMAKEVRFDKPDQPNAD</sequence>
<evidence type="ECO:0000259" key="3">
    <source>
        <dbReference type="SMART" id="SM00382"/>
    </source>
</evidence>
<feature type="domain" description="AAA+ ATPase" evidence="3">
    <location>
        <begin position="47"/>
        <end position="174"/>
    </location>
</feature>
<dbReference type="Pfam" id="PF13855">
    <property type="entry name" value="LRR_8"/>
    <property type="match status" value="1"/>
</dbReference>
<dbReference type="Pfam" id="PF23282">
    <property type="entry name" value="WHD_ROQ1"/>
    <property type="match status" value="1"/>
</dbReference>
<dbReference type="AlphaFoldDB" id="A0A8T1N5H6"/>
<name>A0A8T1N5H6_CARIL</name>
<feature type="compositionally biased region" description="Low complexity" evidence="2">
    <location>
        <begin position="711"/>
        <end position="720"/>
    </location>
</feature>
<reference evidence="4" key="1">
    <citation type="submission" date="2020-12" db="EMBL/GenBank/DDBJ databases">
        <title>WGS assembly of Carya illinoinensis cv. Pawnee.</title>
        <authorList>
            <person name="Platts A."/>
            <person name="Shu S."/>
            <person name="Wright S."/>
            <person name="Barry K."/>
            <person name="Edger P."/>
            <person name="Pires J.C."/>
            <person name="Schmutz J."/>
        </authorList>
    </citation>
    <scope>NUCLEOTIDE SEQUENCE</scope>
    <source>
        <tissue evidence="4">Leaf</tissue>
    </source>
</reference>
<organism evidence="4 5">
    <name type="scientific">Carya illinoinensis</name>
    <name type="common">Pecan</name>
    <dbReference type="NCBI Taxonomy" id="32201"/>
    <lineage>
        <taxon>Eukaryota</taxon>
        <taxon>Viridiplantae</taxon>
        <taxon>Streptophyta</taxon>
        <taxon>Embryophyta</taxon>
        <taxon>Tracheophyta</taxon>
        <taxon>Spermatophyta</taxon>
        <taxon>Magnoliopsida</taxon>
        <taxon>eudicotyledons</taxon>
        <taxon>Gunneridae</taxon>
        <taxon>Pentapetalae</taxon>
        <taxon>rosids</taxon>
        <taxon>fabids</taxon>
        <taxon>Fagales</taxon>
        <taxon>Juglandaceae</taxon>
        <taxon>Carya</taxon>
    </lineage>
</organism>
<accession>A0A8T1N5H6</accession>
<proteinExistence type="predicted"/>
<evidence type="ECO:0000256" key="1">
    <source>
        <dbReference type="ARBA" id="ARBA00022737"/>
    </source>
</evidence>
<dbReference type="InterPro" id="IPR001611">
    <property type="entry name" value="Leu-rich_rpt"/>
</dbReference>
<protein>
    <recommendedName>
        <fullName evidence="3">AAA+ ATPase domain-containing protein</fullName>
    </recommendedName>
</protein>